<dbReference type="InterPro" id="IPR050300">
    <property type="entry name" value="GDXG_lipolytic_enzyme"/>
</dbReference>
<evidence type="ECO:0000259" key="2">
    <source>
        <dbReference type="Pfam" id="PF07859"/>
    </source>
</evidence>
<protein>
    <submittedName>
        <fullName evidence="3">Monoterpene epsilon-lactone hydrolase</fullName>
        <ecNumber evidence="3">3.1.1.83</ecNumber>
    </submittedName>
</protein>
<dbReference type="OrthoDB" id="9803828at2"/>
<dbReference type="InterPro" id="IPR029058">
    <property type="entry name" value="AB_hydrolase_fold"/>
</dbReference>
<dbReference type="Gene3D" id="3.40.50.1820">
    <property type="entry name" value="alpha/beta hydrolase"/>
    <property type="match status" value="1"/>
</dbReference>
<dbReference type="Proteomes" id="UP000431401">
    <property type="component" value="Unassembled WGS sequence"/>
</dbReference>
<dbReference type="EMBL" id="WEGI01000011">
    <property type="protein sequence ID" value="MQY29327.1"/>
    <property type="molecule type" value="Genomic_DNA"/>
</dbReference>
<dbReference type="RefSeq" id="WP_153346142.1">
    <property type="nucleotide sequence ID" value="NZ_WEGI01000011.1"/>
</dbReference>
<keyword evidence="1 3" id="KW-0378">Hydrolase</keyword>
<dbReference type="AlphaFoldDB" id="A0A7K0DUX2"/>
<dbReference type="EC" id="3.1.1.83" evidence="3"/>
<dbReference type="PANTHER" id="PTHR48081:SF8">
    <property type="entry name" value="ALPHA_BETA HYDROLASE FOLD-3 DOMAIN-CONTAINING PROTEIN-RELATED"/>
    <property type="match status" value="1"/>
</dbReference>
<comment type="caution">
    <text evidence="3">The sequence shown here is derived from an EMBL/GenBank/DDBJ whole genome shotgun (WGS) entry which is preliminary data.</text>
</comment>
<dbReference type="Pfam" id="PF07859">
    <property type="entry name" value="Abhydrolase_3"/>
    <property type="match status" value="1"/>
</dbReference>
<organism evidence="3 4">
    <name type="scientific">Nocardia aurantia</name>
    <dbReference type="NCBI Taxonomy" id="2585199"/>
    <lineage>
        <taxon>Bacteria</taxon>
        <taxon>Bacillati</taxon>
        <taxon>Actinomycetota</taxon>
        <taxon>Actinomycetes</taxon>
        <taxon>Mycobacteriales</taxon>
        <taxon>Nocardiaceae</taxon>
        <taxon>Nocardia</taxon>
    </lineage>
</organism>
<dbReference type="SUPFAM" id="SSF53474">
    <property type="entry name" value="alpha/beta-Hydrolases"/>
    <property type="match status" value="1"/>
</dbReference>
<dbReference type="GO" id="GO:0016787">
    <property type="term" value="F:hydrolase activity"/>
    <property type="evidence" value="ECO:0007669"/>
    <property type="project" value="UniProtKB-KW"/>
</dbReference>
<evidence type="ECO:0000313" key="3">
    <source>
        <dbReference type="EMBL" id="MQY29327.1"/>
    </source>
</evidence>
<proteinExistence type="predicted"/>
<dbReference type="PANTHER" id="PTHR48081">
    <property type="entry name" value="AB HYDROLASE SUPERFAMILY PROTEIN C4A8.06C"/>
    <property type="match status" value="1"/>
</dbReference>
<evidence type="ECO:0000313" key="4">
    <source>
        <dbReference type="Proteomes" id="UP000431401"/>
    </source>
</evidence>
<gene>
    <name evidence="3" type="primary">mlhB_3</name>
    <name evidence="3" type="ORF">NRB56_49170</name>
</gene>
<dbReference type="InterPro" id="IPR013094">
    <property type="entry name" value="AB_hydrolase_3"/>
</dbReference>
<sequence>MSVQMDAVAVYMRMTTQRRMNTPQRARERIAAPKGSALPPARLRGRHRVERRTEGGFTCYTITPRNRSVERSALYLHGGGYISEIVRQHWALIAQLADAGVRVEVPIYGLAPRHGYREAYEFLTAVYRRSATAPDAIPMTILGDSAGGGLALGFTQTLPRLQLPPPARLVLIAPWLDLTLANPDAASIRDPWLSRTGLLAAGTAWAGGDDLADPRLSPINGPLSALPPTDVYIGTRDLFYPDALLLRQRAANVSVTVCQGAIHVYPLVPVPEGRAAARTIVETVARG</sequence>
<feature type="domain" description="Alpha/beta hydrolase fold-3" evidence="2">
    <location>
        <begin position="74"/>
        <end position="265"/>
    </location>
</feature>
<reference evidence="3 4" key="1">
    <citation type="submission" date="2019-10" db="EMBL/GenBank/DDBJ databases">
        <title>Nocardia macrotermitis sp. nov. and Nocardia aurantia sp. nov., isolated from the gut of fungus growing-termite Macrotermes natalensis.</title>
        <authorList>
            <person name="Benndorf R."/>
            <person name="Schwitalla J."/>
            <person name="Martin K."/>
            <person name="De Beer W."/>
            <person name="Kaster A.-K."/>
            <person name="Vollmers J."/>
            <person name="Poulsen M."/>
            <person name="Beemelmanns C."/>
        </authorList>
    </citation>
    <scope>NUCLEOTIDE SEQUENCE [LARGE SCALE GENOMIC DNA]</scope>
    <source>
        <strain evidence="3 4">RB56</strain>
    </source>
</reference>
<keyword evidence="4" id="KW-1185">Reference proteome</keyword>
<name>A0A7K0DUX2_9NOCA</name>
<evidence type="ECO:0000256" key="1">
    <source>
        <dbReference type="ARBA" id="ARBA00022801"/>
    </source>
</evidence>
<accession>A0A7K0DUX2</accession>